<evidence type="ECO:0000313" key="2">
    <source>
        <dbReference type="Proteomes" id="UP001140206"/>
    </source>
</evidence>
<dbReference type="GO" id="GO:0016301">
    <property type="term" value="F:kinase activity"/>
    <property type="evidence" value="ECO:0007669"/>
    <property type="project" value="UniProtKB-KW"/>
</dbReference>
<dbReference type="AlphaFoldDB" id="A0AAV8D6L9"/>
<keyword evidence="1" id="KW-0808">Transferase</keyword>
<reference evidence="1" key="1">
    <citation type="submission" date="2022-08" db="EMBL/GenBank/DDBJ databases">
        <authorList>
            <person name="Marques A."/>
        </authorList>
    </citation>
    <scope>NUCLEOTIDE SEQUENCE</scope>
    <source>
        <strain evidence="1">RhyPub2mFocal</strain>
        <tissue evidence="1">Leaves</tissue>
    </source>
</reference>
<evidence type="ECO:0000313" key="1">
    <source>
        <dbReference type="EMBL" id="KAJ4762534.1"/>
    </source>
</evidence>
<dbReference type="Proteomes" id="UP001140206">
    <property type="component" value="Chromosome 4"/>
</dbReference>
<dbReference type="PANTHER" id="PTHR38377">
    <property type="entry name" value="THREONINE-TRNA LIGASE 2"/>
    <property type="match status" value="1"/>
</dbReference>
<organism evidence="1 2">
    <name type="scientific">Rhynchospora pubera</name>
    <dbReference type="NCBI Taxonomy" id="906938"/>
    <lineage>
        <taxon>Eukaryota</taxon>
        <taxon>Viridiplantae</taxon>
        <taxon>Streptophyta</taxon>
        <taxon>Embryophyta</taxon>
        <taxon>Tracheophyta</taxon>
        <taxon>Spermatophyta</taxon>
        <taxon>Magnoliopsida</taxon>
        <taxon>Liliopsida</taxon>
        <taxon>Poales</taxon>
        <taxon>Cyperaceae</taxon>
        <taxon>Cyperoideae</taxon>
        <taxon>Rhynchosporeae</taxon>
        <taxon>Rhynchospora</taxon>
    </lineage>
</organism>
<name>A0AAV8D6L9_9POAL</name>
<comment type="caution">
    <text evidence="1">The sequence shown here is derived from an EMBL/GenBank/DDBJ whole genome shotgun (WGS) entry which is preliminary data.</text>
</comment>
<keyword evidence="1" id="KW-0418">Kinase</keyword>
<accession>A0AAV8D6L9</accession>
<keyword evidence="2" id="KW-1185">Reference proteome</keyword>
<gene>
    <name evidence="1" type="ORF">LUZ62_072909</name>
</gene>
<proteinExistence type="predicted"/>
<dbReference type="PANTHER" id="PTHR38377:SF1">
    <property type="entry name" value="THREONINE-TRNA LIGASE 2"/>
    <property type="match status" value="1"/>
</dbReference>
<dbReference type="EMBL" id="JAMFTS010000004">
    <property type="protein sequence ID" value="KAJ4762534.1"/>
    <property type="molecule type" value="Genomic_DNA"/>
</dbReference>
<sequence length="114" mass="12889">MAKAQLKEEDLEQTLKPFYDRAAEAEDRLAKLEELLIKKGNSANETKESSIIEEFQSKLTIANIDIGSEREKALKEIEKLTAENQKLKYRVAHLICALRDADSKLAASDLVELQ</sequence>
<protein>
    <submittedName>
        <fullName evidence="1">Serine/threonine-protein kinase TAO1-A</fullName>
    </submittedName>
</protein>